<name>W8W1C0_9VIRU</name>
<dbReference type="Proteomes" id="UP000141616">
    <property type="component" value="Segment"/>
</dbReference>
<dbReference type="RefSeq" id="YP_009010825.1">
    <property type="nucleotide sequence ID" value="NC_023615.1"/>
</dbReference>
<dbReference type="KEGG" id="vg:18501614"/>
<gene>
    <name evidence="1" type="primary">064L</name>
    <name evidence="1" type="ORF">IIV22A_064L</name>
</gene>
<protein>
    <submittedName>
        <fullName evidence="1">Uncharacterized protein</fullName>
    </submittedName>
</protein>
<organism evidence="1 2">
    <name type="scientific">Invertebrate iridescent virus 22</name>
    <dbReference type="NCBI Taxonomy" id="345198"/>
    <lineage>
        <taxon>Viruses</taxon>
        <taxon>Varidnaviria</taxon>
        <taxon>Bamfordvirae</taxon>
        <taxon>Nucleocytoviricota</taxon>
        <taxon>Megaviricetes</taxon>
        <taxon>Pimascovirales</taxon>
        <taxon>Pimascovirales incertae sedis</taxon>
        <taxon>Iridoviridae</taxon>
        <taxon>Betairidovirinae</taxon>
        <taxon>Chloriridovirus</taxon>
        <taxon>Chloriridovirus simulium1</taxon>
    </lineage>
</organism>
<accession>W8W1C0</accession>
<reference evidence="1 2" key="1">
    <citation type="submission" date="2013-03" db="EMBL/GenBank/DDBJ databases">
        <title>Genomic and evolutionary features of invertebrate iridoviruse.</title>
        <authorList>
            <person name="Piegu B."/>
            <person name="Guizard S."/>
            <person name="Bideshi D."/>
            <person name="Spears T."/>
            <person name="Federici B."/>
            <person name="Bigot Y."/>
        </authorList>
    </citation>
    <scope>NUCLEOTIDE SEQUENCE [LARGE SCALE GENOMIC DNA]</scope>
    <source>
        <strain evidence="1">IIV22Aberystwyth</strain>
    </source>
</reference>
<dbReference type="EMBL" id="HF920634">
    <property type="protein sequence ID" value="CCV01908.1"/>
    <property type="molecule type" value="Genomic_DNA"/>
</dbReference>
<evidence type="ECO:0000313" key="1">
    <source>
        <dbReference type="EMBL" id="CCV01908.1"/>
    </source>
</evidence>
<evidence type="ECO:0000313" key="2">
    <source>
        <dbReference type="Proteomes" id="UP000141616"/>
    </source>
</evidence>
<dbReference type="GeneID" id="18501614"/>
<sequence length="94" mass="10646">MIRTVIGLLLLIVICNSSCPRYYDEITSYSGNEQNSAAIECNNNCRNTCISTIPPGKRFMGYTCVPDYLPGDTMMGRFYDCCCKYGNLQYCYNC</sequence>
<proteinExistence type="predicted"/>